<dbReference type="PROSITE" id="PS50076">
    <property type="entry name" value="DNAJ_2"/>
    <property type="match status" value="1"/>
</dbReference>
<keyword evidence="5" id="KW-1185">Reference proteome</keyword>
<evidence type="ECO:0000256" key="2">
    <source>
        <dbReference type="SAM" id="Phobius"/>
    </source>
</evidence>
<feature type="compositionally biased region" description="Polar residues" evidence="1">
    <location>
        <begin position="521"/>
        <end position="539"/>
    </location>
</feature>
<gene>
    <name evidence="4" type="ORF">THAPSDRAFT_9494</name>
</gene>
<dbReference type="KEGG" id="tps:THAPSDRAFT_9494"/>
<proteinExistence type="predicted"/>
<feature type="transmembrane region" description="Helical" evidence="2">
    <location>
        <begin position="318"/>
        <end position="335"/>
    </location>
</feature>
<feature type="transmembrane region" description="Helical" evidence="2">
    <location>
        <begin position="433"/>
        <end position="455"/>
    </location>
</feature>
<evidence type="ECO:0000259" key="3">
    <source>
        <dbReference type="PROSITE" id="PS50076"/>
    </source>
</evidence>
<dbReference type="CDD" id="cd06257">
    <property type="entry name" value="DnaJ"/>
    <property type="match status" value="1"/>
</dbReference>
<dbReference type="PRINTS" id="PR00625">
    <property type="entry name" value="JDOMAIN"/>
</dbReference>
<feature type="transmembrane region" description="Helical" evidence="2">
    <location>
        <begin position="467"/>
        <end position="489"/>
    </location>
</feature>
<dbReference type="InParanoid" id="B8CBH3"/>
<dbReference type="Gene3D" id="1.10.287.110">
    <property type="entry name" value="DnaJ domain"/>
    <property type="match status" value="1"/>
</dbReference>
<accession>B8CBH3</accession>
<evidence type="ECO:0000313" key="4">
    <source>
        <dbReference type="EMBL" id="EED89128.1"/>
    </source>
</evidence>
<feature type="transmembrane region" description="Helical" evidence="2">
    <location>
        <begin position="234"/>
        <end position="253"/>
    </location>
</feature>
<feature type="transmembrane region" description="Helical" evidence="2">
    <location>
        <begin position="341"/>
        <end position="365"/>
    </location>
</feature>
<dbReference type="HOGENOM" id="CLU_465048_0_0_1"/>
<keyword evidence="2" id="KW-0472">Membrane</keyword>
<dbReference type="AlphaFoldDB" id="B8CBH3"/>
<dbReference type="STRING" id="35128.B8CBH3"/>
<keyword evidence="2" id="KW-0812">Transmembrane</keyword>
<evidence type="ECO:0000313" key="5">
    <source>
        <dbReference type="Proteomes" id="UP000001449"/>
    </source>
</evidence>
<dbReference type="PANTHER" id="PTHR13568:SF9">
    <property type="entry name" value="TRANSMEMBRANE PROTEIN 203"/>
    <property type="match status" value="1"/>
</dbReference>
<dbReference type="EMBL" id="CM000648">
    <property type="protein sequence ID" value="EED89128.1"/>
    <property type="molecule type" value="Genomic_DNA"/>
</dbReference>
<dbReference type="InterPro" id="IPR036869">
    <property type="entry name" value="J_dom_sf"/>
</dbReference>
<feature type="domain" description="J" evidence="3">
    <location>
        <begin position="27"/>
        <end position="97"/>
    </location>
</feature>
<dbReference type="Proteomes" id="UP000001449">
    <property type="component" value="Chromosome 13"/>
</dbReference>
<dbReference type="InterPro" id="IPR001623">
    <property type="entry name" value="DnaJ_domain"/>
</dbReference>
<dbReference type="InterPro" id="IPR019396">
    <property type="entry name" value="TM_Fragile-X-F-assoc"/>
</dbReference>
<feature type="transmembrane region" description="Helical" evidence="2">
    <location>
        <begin position="130"/>
        <end position="156"/>
    </location>
</feature>
<dbReference type="eggNOG" id="KOG0714">
    <property type="taxonomic scope" value="Eukaryota"/>
</dbReference>
<dbReference type="SMART" id="SM00271">
    <property type="entry name" value="DnaJ"/>
    <property type="match status" value="1"/>
</dbReference>
<dbReference type="PROSITE" id="PS00636">
    <property type="entry name" value="DNAJ_1"/>
    <property type="match status" value="1"/>
</dbReference>
<keyword evidence="2" id="KW-1133">Transmembrane helix</keyword>
<dbReference type="PANTHER" id="PTHR13568">
    <property type="entry name" value="FAM11A, B PROTEIN"/>
    <property type="match status" value="1"/>
</dbReference>
<dbReference type="Pfam" id="PF10269">
    <property type="entry name" value="Tmemb_185A"/>
    <property type="match status" value="1"/>
</dbReference>
<reference evidence="4 5" key="1">
    <citation type="journal article" date="2004" name="Science">
        <title>The genome of the diatom Thalassiosira pseudonana: ecology, evolution, and metabolism.</title>
        <authorList>
            <person name="Armbrust E.V."/>
            <person name="Berges J.A."/>
            <person name="Bowler C."/>
            <person name="Green B.R."/>
            <person name="Martinez D."/>
            <person name="Putnam N.H."/>
            <person name="Zhou S."/>
            <person name="Allen A.E."/>
            <person name="Apt K.E."/>
            <person name="Bechner M."/>
            <person name="Brzezinski M.A."/>
            <person name="Chaal B.K."/>
            <person name="Chiovitti A."/>
            <person name="Davis A.K."/>
            <person name="Demarest M.S."/>
            <person name="Detter J.C."/>
            <person name="Glavina T."/>
            <person name="Goodstein D."/>
            <person name="Hadi M.Z."/>
            <person name="Hellsten U."/>
            <person name="Hildebrand M."/>
            <person name="Jenkins B.D."/>
            <person name="Jurka J."/>
            <person name="Kapitonov V.V."/>
            <person name="Kroger N."/>
            <person name="Lau W.W."/>
            <person name="Lane T.W."/>
            <person name="Larimer F.W."/>
            <person name="Lippmeier J.C."/>
            <person name="Lucas S."/>
            <person name="Medina M."/>
            <person name="Montsant A."/>
            <person name="Obornik M."/>
            <person name="Parker M.S."/>
            <person name="Palenik B."/>
            <person name="Pazour G.J."/>
            <person name="Richardson P.M."/>
            <person name="Rynearson T.A."/>
            <person name="Saito M.A."/>
            <person name="Schwartz D.C."/>
            <person name="Thamatrakoln K."/>
            <person name="Valentin K."/>
            <person name="Vardi A."/>
            <person name="Wilkerson F.P."/>
            <person name="Rokhsar D.S."/>
        </authorList>
    </citation>
    <scope>NUCLEOTIDE SEQUENCE [LARGE SCALE GENOMIC DNA]</scope>
    <source>
        <strain evidence="4 5">CCMP1335</strain>
    </source>
</reference>
<dbReference type="PaxDb" id="35128-Thaps9494"/>
<feature type="compositionally biased region" description="Basic and acidic residues" evidence="1">
    <location>
        <begin position="544"/>
        <end position="555"/>
    </location>
</feature>
<dbReference type="InterPro" id="IPR018253">
    <property type="entry name" value="DnaJ_domain_CS"/>
</dbReference>
<sequence length="587" mass="65581">MRFDIAFFLCCCRSFLSSNGRDDTDEEYYHLLGVERNATGDELKRAYKRQSLLMHPDKLAQKGQPVTSADRDRFTRMRHAYEVLSDPRRRETYDAIGERGMKWVEEPLSVDPQELAHNFATSSILDRSKIFAIFLAIYIAVFLLPILVCLMTDGALGGDAKWVAVLIPLWVYDAFIFFYHSRVIMMGPIKKPEHISEEEWVDPLPMWKRVMATIRFGLLALFEVLLALRMDGTIVASWSIIFIPIYLWEAIGLRKKVMLASMSIVTHDELELAIGKKWADCSTSEKEAIHRRFIVVPTKEGTIYEQACKLRDEAKGDIIRILARAIFTVLLVLNLDLGLDLNYWIVFLPIWAMAFCIVGAAFRTFAETQAEAAKRDPVSFGMSPGIDVEQQATTEGDSSIPYAKMDEVNKDEQPQTLPDEEKEELKAKVMHSAYRAVGTCFSQCFLIFILCLLVGKIEGAGYSSLVIISPFLAFGGIILCCLACTIFCISEVDENAGLSDFHTTVNQAAASAGYGATETTSNGNTIYTPPAPVQQNAPNSGGAEDTKESTWDPERGQVWPAEQSVPPTFVDSNAEASLVPNDSYDLD</sequence>
<evidence type="ECO:0000256" key="1">
    <source>
        <dbReference type="SAM" id="MobiDB-lite"/>
    </source>
</evidence>
<feature type="transmembrane region" description="Helical" evidence="2">
    <location>
        <begin position="210"/>
        <end position="228"/>
    </location>
</feature>
<feature type="transmembrane region" description="Helical" evidence="2">
    <location>
        <begin position="162"/>
        <end position="181"/>
    </location>
</feature>
<reference evidence="4 5" key="2">
    <citation type="journal article" date="2008" name="Nature">
        <title>The Phaeodactylum genome reveals the evolutionary history of diatom genomes.</title>
        <authorList>
            <person name="Bowler C."/>
            <person name="Allen A.E."/>
            <person name="Badger J.H."/>
            <person name="Grimwood J."/>
            <person name="Jabbari K."/>
            <person name="Kuo A."/>
            <person name="Maheswari U."/>
            <person name="Martens C."/>
            <person name="Maumus F."/>
            <person name="Otillar R.P."/>
            <person name="Rayko E."/>
            <person name="Salamov A."/>
            <person name="Vandepoele K."/>
            <person name="Beszteri B."/>
            <person name="Gruber A."/>
            <person name="Heijde M."/>
            <person name="Katinka M."/>
            <person name="Mock T."/>
            <person name="Valentin K."/>
            <person name="Verret F."/>
            <person name="Berges J.A."/>
            <person name="Brownlee C."/>
            <person name="Cadoret J.P."/>
            <person name="Chiovitti A."/>
            <person name="Choi C.J."/>
            <person name="Coesel S."/>
            <person name="De Martino A."/>
            <person name="Detter J.C."/>
            <person name="Durkin C."/>
            <person name="Falciatore A."/>
            <person name="Fournet J."/>
            <person name="Haruta M."/>
            <person name="Huysman M.J."/>
            <person name="Jenkins B.D."/>
            <person name="Jiroutova K."/>
            <person name="Jorgensen R.E."/>
            <person name="Joubert Y."/>
            <person name="Kaplan A."/>
            <person name="Kroger N."/>
            <person name="Kroth P.G."/>
            <person name="La Roche J."/>
            <person name="Lindquist E."/>
            <person name="Lommer M."/>
            <person name="Martin-Jezequel V."/>
            <person name="Lopez P.J."/>
            <person name="Lucas S."/>
            <person name="Mangogna M."/>
            <person name="McGinnis K."/>
            <person name="Medlin L.K."/>
            <person name="Montsant A."/>
            <person name="Oudot-Le Secq M.P."/>
            <person name="Napoli C."/>
            <person name="Obornik M."/>
            <person name="Parker M.S."/>
            <person name="Petit J.L."/>
            <person name="Porcel B.M."/>
            <person name="Poulsen N."/>
            <person name="Robison M."/>
            <person name="Rychlewski L."/>
            <person name="Rynearson T.A."/>
            <person name="Schmutz J."/>
            <person name="Shapiro H."/>
            <person name="Siaut M."/>
            <person name="Stanley M."/>
            <person name="Sussman M.R."/>
            <person name="Taylor A.R."/>
            <person name="Vardi A."/>
            <person name="von Dassow P."/>
            <person name="Vyverman W."/>
            <person name="Willis A."/>
            <person name="Wyrwicz L.S."/>
            <person name="Rokhsar D.S."/>
            <person name="Weissenbach J."/>
            <person name="Armbrust E.V."/>
            <person name="Green B.R."/>
            <person name="Van de Peer Y."/>
            <person name="Grigoriev I.V."/>
        </authorList>
    </citation>
    <scope>NUCLEOTIDE SEQUENCE [LARGE SCALE GENOMIC DNA]</scope>
    <source>
        <strain evidence="4 5">CCMP1335</strain>
    </source>
</reference>
<organism evidence="4 5">
    <name type="scientific">Thalassiosira pseudonana</name>
    <name type="common">Marine diatom</name>
    <name type="synonym">Cyclotella nana</name>
    <dbReference type="NCBI Taxonomy" id="35128"/>
    <lineage>
        <taxon>Eukaryota</taxon>
        <taxon>Sar</taxon>
        <taxon>Stramenopiles</taxon>
        <taxon>Ochrophyta</taxon>
        <taxon>Bacillariophyta</taxon>
        <taxon>Coscinodiscophyceae</taxon>
        <taxon>Thalassiosirophycidae</taxon>
        <taxon>Thalassiosirales</taxon>
        <taxon>Thalassiosiraceae</taxon>
        <taxon>Thalassiosira</taxon>
    </lineage>
</organism>
<dbReference type="RefSeq" id="XP_002293392.1">
    <property type="nucleotide sequence ID" value="XM_002293356.1"/>
</dbReference>
<dbReference type="GeneID" id="7446940"/>
<dbReference type="OMA" id="TIFCISE"/>
<name>B8CBH3_THAPS</name>
<protein>
    <recommendedName>
        <fullName evidence="3">J domain-containing protein</fullName>
    </recommendedName>
</protein>
<feature type="region of interest" description="Disordered" evidence="1">
    <location>
        <begin position="521"/>
        <end position="587"/>
    </location>
</feature>
<dbReference type="Pfam" id="PF00226">
    <property type="entry name" value="DnaJ"/>
    <property type="match status" value="1"/>
</dbReference>
<dbReference type="SUPFAM" id="SSF46565">
    <property type="entry name" value="Chaperone J-domain"/>
    <property type="match status" value="1"/>
</dbReference>